<keyword evidence="5 7" id="KW-1133">Transmembrane helix</keyword>
<comment type="subcellular location">
    <subcellularLocation>
        <location evidence="1">Cell membrane</location>
        <topology evidence="1">Multi-pass membrane protein</topology>
    </subcellularLocation>
</comment>
<dbReference type="InterPro" id="IPR003688">
    <property type="entry name" value="TraG/VirD4"/>
</dbReference>
<evidence type="ECO:0000256" key="4">
    <source>
        <dbReference type="ARBA" id="ARBA00022692"/>
    </source>
</evidence>
<dbReference type="Gene3D" id="3.40.50.300">
    <property type="entry name" value="P-loop containing nucleotide triphosphate hydrolases"/>
    <property type="match status" value="2"/>
</dbReference>
<feature type="transmembrane region" description="Helical" evidence="7">
    <location>
        <begin position="108"/>
        <end position="127"/>
    </location>
</feature>
<evidence type="ECO:0000256" key="5">
    <source>
        <dbReference type="ARBA" id="ARBA00022989"/>
    </source>
</evidence>
<evidence type="ECO:0000256" key="1">
    <source>
        <dbReference type="ARBA" id="ARBA00004651"/>
    </source>
</evidence>
<evidence type="ECO:0000313" key="9">
    <source>
        <dbReference type="Proteomes" id="UP001327219"/>
    </source>
</evidence>
<dbReference type="Proteomes" id="UP001327219">
    <property type="component" value="Plasmid unnamed2"/>
</dbReference>
<dbReference type="CDD" id="cd01127">
    <property type="entry name" value="TrwB_TraG_TraD_VirD4"/>
    <property type="match status" value="1"/>
</dbReference>
<accession>A0ABZ0UPA2</accession>
<name>A0ABZ0UPA2_9RICK</name>
<dbReference type="InterPro" id="IPR027417">
    <property type="entry name" value="P-loop_NTPase"/>
</dbReference>
<proteinExistence type="inferred from homology"/>
<reference evidence="8 9" key="1">
    <citation type="submission" date="2022-11" db="EMBL/GenBank/DDBJ databases">
        <title>Host association and intracellularity evolved multiple times independently in the Rickettsiales.</title>
        <authorList>
            <person name="Castelli M."/>
            <person name="Nardi T."/>
            <person name="Gammuto L."/>
            <person name="Bellinzona G."/>
            <person name="Sabaneyeva E."/>
            <person name="Potekhin A."/>
            <person name="Serra V."/>
            <person name="Petroni G."/>
            <person name="Sassera D."/>
        </authorList>
    </citation>
    <scope>NUCLEOTIDE SEQUENCE [LARGE SCALE GENOMIC DNA]</scope>
    <source>
        <strain evidence="8 9">NDG2</strain>
        <plasmid evidence="8 9">unnamed2</plasmid>
    </source>
</reference>
<organism evidence="8 9">
    <name type="scientific">Candidatus Bandiella euplotis</name>
    <dbReference type="NCBI Taxonomy" id="1664265"/>
    <lineage>
        <taxon>Bacteria</taxon>
        <taxon>Pseudomonadati</taxon>
        <taxon>Pseudomonadota</taxon>
        <taxon>Alphaproteobacteria</taxon>
        <taxon>Rickettsiales</taxon>
        <taxon>Candidatus Midichloriaceae</taxon>
        <taxon>Candidatus Bandiella</taxon>
    </lineage>
</organism>
<keyword evidence="6 7" id="KW-0472">Membrane</keyword>
<dbReference type="PANTHER" id="PTHR37937:SF1">
    <property type="entry name" value="CONJUGATIVE TRANSFER: DNA TRANSPORT"/>
    <property type="match status" value="1"/>
</dbReference>
<evidence type="ECO:0000256" key="2">
    <source>
        <dbReference type="ARBA" id="ARBA00008806"/>
    </source>
</evidence>
<dbReference type="RefSeq" id="WP_323733488.1">
    <property type="nucleotide sequence ID" value="NZ_CP110822.1"/>
</dbReference>
<sequence length="596" mass="66714">MFTSIIEYLTFFRKAKSSSISLQKGDLPKVAFKGYWIVYIFIAIFAYFILTGFFGALSIATKSFSFFSIFSILFICILFSPFFLLIIIAFQANFYYLSGKKTSFKNLLLFNLTSLFKFLHIPFYNPWITSSPFTNSFLYTDSSSAFDNINLKDSFALLLGKSTGLMSTLWHSASLAPNQNILLSIDDASKNILCLGGIGSGKTSAVMQPLLLQMLDQKCGGLIFDIKGDVKNIVLAFANKTSRNISIIGPNNLKINLLAGLTPEIASSFLKSSLLLANQGHLDLFWIDTAAELSRNILGLLSFIPDHYHLAALYGYIFDKDAFNFLEQKLTSVQKNLNPKQKRLFTVYHQYKSSIFDSFDDKVKSGVKATLAQAISPFNHPDLTDAFCSSSELKMDEILSGSVFLVDVPISTWGLGAKVAYTFIKLRFFNLMQKHHNAENRTLPVFFMCDEFQEIVSCNKDGLSDLNFWDKSRSSKTIGIISAQSISSFFAATPSRDYAYALLQNFRNKICLSTEDPITIEYISQLTGKAKTMKKTSSYNNETISEVRDSVLEAQIFRSLPAEHAISLLSINNKSRDDAIKLFPIYTDNSSNIANG</sequence>
<protein>
    <submittedName>
        <fullName evidence="8">RecA-like DNA-binding protein</fullName>
    </submittedName>
</protein>
<keyword evidence="8" id="KW-0614">Plasmid</keyword>
<evidence type="ECO:0000313" key="8">
    <source>
        <dbReference type="EMBL" id="WPX97492.1"/>
    </source>
</evidence>
<dbReference type="PANTHER" id="PTHR37937">
    <property type="entry name" value="CONJUGATIVE TRANSFER: DNA TRANSPORT"/>
    <property type="match status" value="1"/>
</dbReference>
<keyword evidence="4 7" id="KW-0812">Transmembrane</keyword>
<dbReference type="EMBL" id="CP110822">
    <property type="protein sequence ID" value="WPX97492.1"/>
    <property type="molecule type" value="Genomic_DNA"/>
</dbReference>
<keyword evidence="3" id="KW-1003">Cell membrane</keyword>
<evidence type="ECO:0000256" key="6">
    <source>
        <dbReference type="ARBA" id="ARBA00023136"/>
    </source>
</evidence>
<dbReference type="SUPFAM" id="SSF52540">
    <property type="entry name" value="P-loop containing nucleoside triphosphate hydrolases"/>
    <property type="match status" value="1"/>
</dbReference>
<feature type="transmembrane region" description="Helical" evidence="7">
    <location>
        <begin position="36"/>
        <end position="60"/>
    </location>
</feature>
<dbReference type="InterPro" id="IPR051539">
    <property type="entry name" value="T4SS-coupling_protein"/>
</dbReference>
<geneLocation type="plasmid" evidence="8 9">
    <name>unnamed2</name>
</geneLocation>
<comment type="similarity">
    <text evidence="2">Belongs to the VirD4/TraG family.</text>
</comment>
<evidence type="ECO:0000256" key="3">
    <source>
        <dbReference type="ARBA" id="ARBA00022475"/>
    </source>
</evidence>
<dbReference type="Pfam" id="PF02534">
    <property type="entry name" value="T4SS-DNA_transf"/>
    <property type="match status" value="1"/>
</dbReference>
<keyword evidence="9" id="KW-1185">Reference proteome</keyword>
<gene>
    <name evidence="8" type="ORF">Bandiella_01654</name>
</gene>
<evidence type="ECO:0000256" key="7">
    <source>
        <dbReference type="SAM" id="Phobius"/>
    </source>
</evidence>
<feature type="transmembrane region" description="Helical" evidence="7">
    <location>
        <begin position="66"/>
        <end position="96"/>
    </location>
</feature>